<reference evidence="2" key="1">
    <citation type="submission" date="2023-04" db="EMBL/GenBank/DDBJ databases">
        <title>Complete genome sequence of Temperatibacter marinus.</title>
        <authorList>
            <person name="Rong J.-C."/>
            <person name="Yi M.-L."/>
            <person name="Zhao Q."/>
        </authorList>
    </citation>
    <scope>NUCLEOTIDE SEQUENCE</scope>
    <source>
        <strain evidence="2">NBRC 110045</strain>
    </source>
</reference>
<keyword evidence="3" id="KW-1185">Reference proteome</keyword>
<organism evidence="2 3">
    <name type="scientific">Temperatibacter marinus</name>
    <dbReference type="NCBI Taxonomy" id="1456591"/>
    <lineage>
        <taxon>Bacteria</taxon>
        <taxon>Pseudomonadati</taxon>
        <taxon>Pseudomonadota</taxon>
        <taxon>Alphaproteobacteria</taxon>
        <taxon>Kordiimonadales</taxon>
        <taxon>Temperatibacteraceae</taxon>
        <taxon>Temperatibacter</taxon>
    </lineage>
</organism>
<dbReference type="PANTHER" id="PTHR48228:SF5">
    <property type="entry name" value="ALPHA-METHYLACYL-COA RACEMASE"/>
    <property type="match status" value="1"/>
</dbReference>
<protein>
    <submittedName>
        <fullName evidence="2">CaiB/BaiF CoA-transferase family protein</fullName>
    </submittedName>
</protein>
<dbReference type="InterPro" id="IPR023606">
    <property type="entry name" value="CoA-Trfase_III_dom_1_sf"/>
</dbReference>
<sequence length="365" mass="39725">MSKNLPLAGLKIVEFQGIGPGPFCGMHFADLGADVIVIERPHAMLPAAGGITRRGKRSIVLDLKKSKDLEVAKNLIASADGVFEGNRPGVMERLGLGPEEMQGLNPKLVYGRLTGWGQDGPLADYAGHDINYAAITGALFYTGAAGEKPLPTPTLLADIAGGAHYLMIGMLSALLKAKETGQGDIIDAAMIDGLSHMMNLVLDIVPSGMMALDKREVSLLDGPHWYNAYATSDNHFVTLGPLEPQFYGELLSLLDLDMDSDFLDQMNMTKWADQAEKLTALFKTKTRDEWVEKLHFSNACFAPVLTLSEAKDHPHMKARRIYDTSANLQQAVAAPRFQSSGRQQPNAFPNPGQHSEDILKELENE</sequence>
<dbReference type="Gene3D" id="3.30.1540.10">
    <property type="entry name" value="formyl-coa transferase, domain 3"/>
    <property type="match status" value="1"/>
</dbReference>
<dbReference type="RefSeq" id="WP_310799215.1">
    <property type="nucleotide sequence ID" value="NZ_CP123872.1"/>
</dbReference>
<dbReference type="EMBL" id="CP123872">
    <property type="protein sequence ID" value="WND03362.1"/>
    <property type="molecule type" value="Genomic_DNA"/>
</dbReference>
<dbReference type="Pfam" id="PF02515">
    <property type="entry name" value="CoA_transf_3"/>
    <property type="match status" value="1"/>
</dbReference>
<name>A0AA52EDB5_9PROT</name>
<dbReference type="Proteomes" id="UP001268683">
    <property type="component" value="Chromosome"/>
</dbReference>
<dbReference type="InterPro" id="IPR003673">
    <property type="entry name" value="CoA-Trfase_fam_III"/>
</dbReference>
<feature type="compositionally biased region" description="Polar residues" evidence="1">
    <location>
        <begin position="337"/>
        <end position="347"/>
    </location>
</feature>
<feature type="compositionally biased region" description="Basic and acidic residues" evidence="1">
    <location>
        <begin position="354"/>
        <end position="365"/>
    </location>
</feature>
<dbReference type="GO" id="GO:0003824">
    <property type="term" value="F:catalytic activity"/>
    <property type="evidence" value="ECO:0007669"/>
    <property type="project" value="InterPro"/>
</dbReference>
<dbReference type="SUPFAM" id="SSF89796">
    <property type="entry name" value="CoA-transferase family III (CaiB/BaiF)"/>
    <property type="match status" value="1"/>
</dbReference>
<dbReference type="InterPro" id="IPR044855">
    <property type="entry name" value="CoA-Trfase_III_dom3_sf"/>
</dbReference>
<evidence type="ECO:0000313" key="3">
    <source>
        <dbReference type="Proteomes" id="UP001268683"/>
    </source>
</evidence>
<proteinExistence type="predicted"/>
<dbReference type="KEGG" id="tmk:QGN29_03125"/>
<dbReference type="PANTHER" id="PTHR48228">
    <property type="entry name" value="SUCCINYL-COA--D-CITRAMALATE COA-TRANSFERASE"/>
    <property type="match status" value="1"/>
</dbReference>
<dbReference type="InterPro" id="IPR050509">
    <property type="entry name" value="CoA-transferase_III"/>
</dbReference>
<feature type="region of interest" description="Disordered" evidence="1">
    <location>
        <begin position="333"/>
        <end position="365"/>
    </location>
</feature>
<dbReference type="Gene3D" id="3.40.50.10540">
    <property type="entry name" value="Crotonobetainyl-coa:carnitine coa-transferase, domain 1"/>
    <property type="match status" value="1"/>
</dbReference>
<evidence type="ECO:0000313" key="2">
    <source>
        <dbReference type="EMBL" id="WND03362.1"/>
    </source>
</evidence>
<dbReference type="AlphaFoldDB" id="A0AA52EDB5"/>
<gene>
    <name evidence="2" type="ORF">QGN29_03125</name>
</gene>
<evidence type="ECO:0000256" key="1">
    <source>
        <dbReference type="SAM" id="MobiDB-lite"/>
    </source>
</evidence>
<accession>A0AA52EDB5</accession>